<dbReference type="GeneID" id="88768125"/>
<dbReference type="EMBL" id="AESD01000712">
    <property type="protein sequence ID" value="EHJ10502.1"/>
    <property type="molecule type" value="Genomic_DNA"/>
</dbReference>
<sequence length="181" mass="20398">MSTTETSSLSRLEELLPQLFETPQIQGEPYLRCQLTPEINGLVSMEFVRESLLVPGEQVTFLPNMSSFVMGLITSRDRVFFVIDLPHLLGLTSPCPLLQTYQMIVIRTSSLMSQTNNKELFLGLAVPRIQGVIRVISEERETPQKDLPESLLPFIQETLKEGDNTLPILNLINIVQKVAEN</sequence>
<dbReference type="GO" id="GO:0007165">
    <property type="term" value="P:signal transduction"/>
    <property type="evidence" value="ECO:0007669"/>
    <property type="project" value="InterPro"/>
</dbReference>
<reference evidence="2 3" key="1">
    <citation type="journal article" date="2011" name="Front. Microbiol.">
        <title>Two Strains of Crocosphaera watsonii with Highly Conserved Genomes are Distinguished by Strain-Specific Features.</title>
        <authorList>
            <person name="Bench S.R."/>
            <person name="Ilikchyan I.N."/>
            <person name="Tripp H.J."/>
            <person name="Zehr J.P."/>
        </authorList>
    </citation>
    <scope>NUCLEOTIDE SEQUENCE [LARGE SCALE GENOMIC DNA]</scope>
    <source>
        <strain evidence="2 3">WH 0003</strain>
    </source>
</reference>
<dbReference type="Pfam" id="PF01584">
    <property type="entry name" value="CheW"/>
    <property type="match status" value="1"/>
</dbReference>
<evidence type="ECO:0000313" key="3">
    <source>
        <dbReference type="Proteomes" id="UP000003477"/>
    </source>
</evidence>
<gene>
    <name evidence="2" type="ORF">CWATWH0003_4741</name>
</gene>
<proteinExistence type="predicted"/>
<dbReference type="PROSITE" id="PS50851">
    <property type="entry name" value="CHEW"/>
    <property type="match status" value="1"/>
</dbReference>
<feature type="domain" description="CheW-like" evidence="1">
    <location>
        <begin position="27"/>
        <end position="180"/>
    </location>
</feature>
<dbReference type="Gene3D" id="2.30.30.40">
    <property type="entry name" value="SH3 Domains"/>
    <property type="match status" value="1"/>
</dbReference>
<accession>G5JBC5</accession>
<name>G5JBC5_CROWT</name>
<evidence type="ECO:0000313" key="2">
    <source>
        <dbReference type="EMBL" id="EHJ10502.1"/>
    </source>
</evidence>
<organism evidence="2 3">
    <name type="scientific">Crocosphaera watsonii WH 0003</name>
    <dbReference type="NCBI Taxonomy" id="423471"/>
    <lineage>
        <taxon>Bacteria</taxon>
        <taxon>Bacillati</taxon>
        <taxon>Cyanobacteriota</taxon>
        <taxon>Cyanophyceae</taxon>
        <taxon>Oscillatoriophycideae</taxon>
        <taxon>Chroococcales</taxon>
        <taxon>Aphanothecaceae</taxon>
        <taxon>Crocosphaera</taxon>
    </lineage>
</organism>
<dbReference type="SMART" id="SM00260">
    <property type="entry name" value="CheW"/>
    <property type="match status" value="1"/>
</dbReference>
<dbReference type="GO" id="GO:0006935">
    <property type="term" value="P:chemotaxis"/>
    <property type="evidence" value="ECO:0007669"/>
    <property type="project" value="InterPro"/>
</dbReference>
<dbReference type="AlphaFoldDB" id="G5JBC5"/>
<dbReference type="Gene3D" id="2.40.50.180">
    <property type="entry name" value="CheA-289, Domain 4"/>
    <property type="match status" value="1"/>
</dbReference>
<dbReference type="RefSeq" id="WP_007312569.1">
    <property type="nucleotide sequence ID" value="NZ_AESD01000712.1"/>
</dbReference>
<evidence type="ECO:0000259" key="1">
    <source>
        <dbReference type="PROSITE" id="PS50851"/>
    </source>
</evidence>
<dbReference type="Proteomes" id="UP000003477">
    <property type="component" value="Unassembled WGS sequence"/>
</dbReference>
<dbReference type="SUPFAM" id="SSF50341">
    <property type="entry name" value="CheW-like"/>
    <property type="match status" value="1"/>
</dbReference>
<protein>
    <recommendedName>
        <fullName evidence="1">CheW-like domain-containing protein</fullName>
    </recommendedName>
</protein>
<dbReference type="PATRIC" id="fig|423471.3.peg.4439"/>
<dbReference type="InterPro" id="IPR036061">
    <property type="entry name" value="CheW-like_dom_sf"/>
</dbReference>
<comment type="caution">
    <text evidence="2">The sequence shown here is derived from an EMBL/GenBank/DDBJ whole genome shotgun (WGS) entry which is preliminary data.</text>
</comment>
<dbReference type="InterPro" id="IPR002545">
    <property type="entry name" value="CheW-lke_dom"/>
</dbReference>